<dbReference type="OrthoDB" id="6277102at2759"/>
<sequence>MKCESLGVLQQIYVGLHDSNAHFDEDEEEPKYVNLQLSRRNQWNCRTILVTDGRDGETYLFNINQWIIATPEIDRRMCIAARPAELRIIKQKKVENVKDYSTAPTVTYKISIETGADVNAGTTANAYITLYGNQKGATSGSQRLQRISNQTFARGKVDVFFISCAKLGEVNRIQIEHDNAGGSPDWFIKGVTVMDTSTGDVWTFPCDAWISLTQGSKSLRKELKSS</sequence>
<dbReference type="PANTHER" id="PTHR45901">
    <property type="entry name" value="PROTEIN CBG12474"/>
    <property type="match status" value="1"/>
</dbReference>
<dbReference type="EMBL" id="APAU02000018">
    <property type="protein sequence ID" value="EUB61657.1"/>
    <property type="molecule type" value="Genomic_DNA"/>
</dbReference>
<evidence type="ECO:0000259" key="2">
    <source>
        <dbReference type="PROSITE" id="PS50095"/>
    </source>
</evidence>
<dbReference type="SUPFAM" id="SSF49723">
    <property type="entry name" value="Lipase/lipooxygenase domain (PLAT/LH2 domain)"/>
    <property type="match status" value="1"/>
</dbReference>
<feature type="domain" description="PLAT" evidence="2">
    <location>
        <begin position="106"/>
        <end position="224"/>
    </location>
</feature>
<dbReference type="PANTHER" id="PTHR45901:SF3">
    <property type="entry name" value="LIPOXYGENASE HOMOLOGY DOMAIN-CONTAINING PROTEIN 1"/>
    <property type="match status" value="1"/>
</dbReference>
<dbReference type="InterPro" id="IPR052970">
    <property type="entry name" value="Inner_ear_hair_cell_LOXHD"/>
</dbReference>
<dbReference type="PROSITE" id="PS50095">
    <property type="entry name" value="PLAT"/>
    <property type="match status" value="2"/>
</dbReference>
<comment type="caution">
    <text evidence="3">The sequence shown here is derived from an EMBL/GenBank/DDBJ whole genome shotgun (WGS) entry which is preliminary data.</text>
</comment>
<dbReference type="KEGG" id="egl:EGR_03471"/>
<feature type="domain" description="PLAT" evidence="2">
    <location>
        <begin position="1"/>
        <end position="81"/>
    </location>
</feature>
<evidence type="ECO:0000313" key="3">
    <source>
        <dbReference type="EMBL" id="EUB61657.1"/>
    </source>
</evidence>
<dbReference type="Pfam" id="PF01477">
    <property type="entry name" value="PLAT"/>
    <property type="match status" value="1"/>
</dbReference>
<name>W6UTG3_ECHGR</name>
<gene>
    <name evidence="3" type="ORF">EGR_03471</name>
</gene>
<dbReference type="Gene3D" id="2.60.60.20">
    <property type="entry name" value="PLAT/LH2 domain"/>
    <property type="match status" value="1"/>
</dbReference>
<dbReference type="STRING" id="6210.W6UTG3"/>
<dbReference type="SMART" id="SM00308">
    <property type="entry name" value="LH2"/>
    <property type="match status" value="1"/>
</dbReference>
<dbReference type="Proteomes" id="UP000019149">
    <property type="component" value="Unassembled WGS sequence"/>
</dbReference>
<accession>W6UTG3</accession>
<dbReference type="AlphaFoldDB" id="W6UTG3"/>
<keyword evidence="4" id="KW-1185">Reference proteome</keyword>
<dbReference type="CTD" id="36339186"/>
<evidence type="ECO:0000313" key="4">
    <source>
        <dbReference type="Proteomes" id="UP000019149"/>
    </source>
</evidence>
<protein>
    <submittedName>
        <fullName evidence="3">Lipoxygenasey domain-containing protein</fullName>
    </submittedName>
</protein>
<dbReference type="RefSeq" id="XP_024352853.1">
    <property type="nucleotide sequence ID" value="XM_024492720.1"/>
</dbReference>
<dbReference type="InterPro" id="IPR036392">
    <property type="entry name" value="PLAT/LH2_dom_sf"/>
</dbReference>
<evidence type="ECO:0000256" key="1">
    <source>
        <dbReference type="PROSITE-ProRule" id="PRU00152"/>
    </source>
</evidence>
<dbReference type="Gene3D" id="2.40.180.10">
    <property type="entry name" value="Catalase core domain"/>
    <property type="match status" value="1"/>
</dbReference>
<proteinExistence type="predicted"/>
<dbReference type="OMA" id="SWIEVHE"/>
<reference evidence="3 4" key="1">
    <citation type="journal article" date="2013" name="Nat. Genet.">
        <title>The genome of the hydatid tapeworm Echinococcus granulosus.</title>
        <authorList>
            <person name="Zheng H."/>
            <person name="Zhang W."/>
            <person name="Zhang L."/>
            <person name="Zhang Z."/>
            <person name="Li J."/>
            <person name="Lu G."/>
            <person name="Zhu Y."/>
            <person name="Wang Y."/>
            <person name="Huang Y."/>
            <person name="Liu J."/>
            <person name="Kang H."/>
            <person name="Chen J."/>
            <person name="Wang L."/>
            <person name="Chen A."/>
            <person name="Yu S."/>
            <person name="Gao Z."/>
            <person name="Jin L."/>
            <person name="Gu W."/>
            <person name="Wang Z."/>
            <person name="Zhao L."/>
            <person name="Shi B."/>
            <person name="Wen H."/>
            <person name="Lin R."/>
            <person name="Jones M.K."/>
            <person name="Brejova B."/>
            <person name="Vinar T."/>
            <person name="Zhao G."/>
            <person name="McManus D.P."/>
            <person name="Chen Z."/>
            <person name="Zhou Y."/>
            <person name="Wang S."/>
        </authorList>
    </citation>
    <scope>NUCLEOTIDE SEQUENCE [LARGE SCALE GENOMIC DNA]</scope>
</reference>
<dbReference type="InterPro" id="IPR001024">
    <property type="entry name" value="PLAT/LH2_dom"/>
</dbReference>
<comment type="caution">
    <text evidence="1">Lacks conserved residue(s) required for the propagation of feature annotation.</text>
</comment>
<dbReference type="GeneID" id="36339186"/>
<organism evidence="3 4">
    <name type="scientific">Echinococcus granulosus</name>
    <name type="common">Hydatid tapeworm</name>
    <dbReference type="NCBI Taxonomy" id="6210"/>
    <lineage>
        <taxon>Eukaryota</taxon>
        <taxon>Metazoa</taxon>
        <taxon>Spiralia</taxon>
        <taxon>Lophotrochozoa</taxon>
        <taxon>Platyhelminthes</taxon>
        <taxon>Cestoda</taxon>
        <taxon>Eucestoda</taxon>
        <taxon>Cyclophyllidea</taxon>
        <taxon>Taeniidae</taxon>
        <taxon>Echinococcus</taxon>
        <taxon>Echinococcus granulosus group</taxon>
    </lineage>
</organism>